<keyword evidence="2" id="KW-1185">Reference proteome</keyword>
<protein>
    <submittedName>
        <fullName evidence="1">Baculovirus F protein</fullName>
    </submittedName>
</protein>
<dbReference type="Proteomes" id="UP001458880">
    <property type="component" value="Unassembled WGS sequence"/>
</dbReference>
<dbReference type="InterPro" id="IPR022048">
    <property type="entry name" value="Envelope_fusion-like"/>
</dbReference>
<reference evidence="1 2" key="1">
    <citation type="journal article" date="2024" name="BMC Genomics">
        <title>De novo assembly and annotation of Popillia japonica's genome with initial clues to its potential as an invasive pest.</title>
        <authorList>
            <person name="Cucini C."/>
            <person name="Boschi S."/>
            <person name="Funari R."/>
            <person name="Cardaioli E."/>
            <person name="Iannotti N."/>
            <person name="Marturano G."/>
            <person name="Paoli F."/>
            <person name="Bruttini M."/>
            <person name="Carapelli A."/>
            <person name="Frati F."/>
            <person name="Nardi F."/>
        </authorList>
    </citation>
    <scope>NUCLEOTIDE SEQUENCE [LARGE SCALE GENOMIC DNA]</scope>
    <source>
        <strain evidence="1">DMR45628</strain>
    </source>
</reference>
<gene>
    <name evidence="1" type="ORF">QE152_g21573</name>
</gene>
<evidence type="ECO:0000313" key="2">
    <source>
        <dbReference type="Proteomes" id="UP001458880"/>
    </source>
</evidence>
<dbReference type="EMBL" id="JASPKY010000199">
    <property type="protein sequence ID" value="KAK9721462.1"/>
    <property type="molecule type" value="Genomic_DNA"/>
</dbReference>
<name>A0AAW1KNU8_POPJA</name>
<organism evidence="1 2">
    <name type="scientific">Popillia japonica</name>
    <name type="common">Japanese beetle</name>
    <dbReference type="NCBI Taxonomy" id="7064"/>
    <lineage>
        <taxon>Eukaryota</taxon>
        <taxon>Metazoa</taxon>
        <taxon>Ecdysozoa</taxon>
        <taxon>Arthropoda</taxon>
        <taxon>Hexapoda</taxon>
        <taxon>Insecta</taxon>
        <taxon>Pterygota</taxon>
        <taxon>Neoptera</taxon>
        <taxon>Endopterygota</taxon>
        <taxon>Coleoptera</taxon>
        <taxon>Polyphaga</taxon>
        <taxon>Scarabaeiformia</taxon>
        <taxon>Scarabaeidae</taxon>
        <taxon>Rutelinae</taxon>
        <taxon>Popillia</taxon>
    </lineage>
</organism>
<proteinExistence type="predicted"/>
<dbReference type="Pfam" id="PF12259">
    <property type="entry name" value="Baculo_F"/>
    <property type="match status" value="1"/>
</dbReference>
<sequence>MSSYVKTLIQTVQSIEQEKNLIHSLVGKNRVKRGYIDVVGKISKTLFGTLTTEDAEHFEILVSDLSQKQIEGVQILKQQTSIIKSTIDSVNSTLGYIERKEKITELNINNLGKAYNST</sequence>
<dbReference type="AlphaFoldDB" id="A0AAW1KNU8"/>
<evidence type="ECO:0000313" key="1">
    <source>
        <dbReference type="EMBL" id="KAK9721462.1"/>
    </source>
</evidence>
<accession>A0AAW1KNU8</accession>
<comment type="caution">
    <text evidence="1">The sequence shown here is derived from an EMBL/GenBank/DDBJ whole genome shotgun (WGS) entry which is preliminary data.</text>
</comment>